<keyword evidence="2" id="KW-0238">DNA-binding</keyword>
<dbReference type="Gene3D" id="1.10.10.60">
    <property type="entry name" value="Homeodomain-like"/>
    <property type="match status" value="1"/>
</dbReference>
<dbReference type="GO" id="GO:0043565">
    <property type="term" value="F:sequence-specific DNA binding"/>
    <property type="evidence" value="ECO:0007669"/>
    <property type="project" value="InterPro"/>
</dbReference>
<evidence type="ECO:0000256" key="2">
    <source>
        <dbReference type="ARBA" id="ARBA00023125"/>
    </source>
</evidence>
<evidence type="ECO:0000313" key="5">
    <source>
        <dbReference type="EMBL" id="HJG88499.1"/>
    </source>
</evidence>
<feature type="domain" description="HTH araC/xylS-type" evidence="4">
    <location>
        <begin position="194"/>
        <end position="292"/>
    </location>
</feature>
<evidence type="ECO:0000256" key="3">
    <source>
        <dbReference type="ARBA" id="ARBA00023163"/>
    </source>
</evidence>
<proteinExistence type="predicted"/>
<name>A0A921MQ75_9BACT</name>
<dbReference type="PANTHER" id="PTHR43280">
    <property type="entry name" value="ARAC-FAMILY TRANSCRIPTIONAL REGULATOR"/>
    <property type="match status" value="1"/>
</dbReference>
<dbReference type="PROSITE" id="PS01124">
    <property type="entry name" value="HTH_ARAC_FAMILY_2"/>
    <property type="match status" value="1"/>
</dbReference>
<dbReference type="SUPFAM" id="SSF46689">
    <property type="entry name" value="Homeodomain-like"/>
    <property type="match status" value="1"/>
</dbReference>
<keyword evidence="1" id="KW-0805">Transcription regulation</keyword>
<dbReference type="SUPFAM" id="SSF51215">
    <property type="entry name" value="Regulatory protein AraC"/>
    <property type="match status" value="1"/>
</dbReference>
<dbReference type="RefSeq" id="WP_273305539.1">
    <property type="nucleotide sequence ID" value="NZ_DYUD01000011.1"/>
</dbReference>
<dbReference type="GO" id="GO:0003700">
    <property type="term" value="F:DNA-binding transcription factor activity"/>
    <property type="evidence" value="ECO:0007669"/>
    <property type="project" value="InterPro"/>
</dbReference>
<dbReference type="EMBL" id="DYUD01000011">
    <property type="protein sequence ID" value="HJG88499.1"/>
    <property type="molecule type" value="Genomic_DNA"/>
</dbReference>
<dbReference type="InterPro" id="IPR018060">
    <property type="entry name" value="HTH_AraC"/>
</dbReference>
<dbReference type="InterPro" id="IPR037923">
    <property type="entry name" value="HTH-like"/>
</dbReference>
<dbReference type="InterPro" id="IPR009057">
    <property type="entry name" value="Homeodomain-like_sf"/>
</dbReference>
<dbReference type="Pfam" id="PF02311">
    <property type="entry name" value="AraC_binding"/>
    <property type="match status" value="1"/>
</dbReference>
<reference evidence="5" key="1">
    <citation type="journal article" date="2021" name="PeerJ">
        <title>Extensive microbial diversity within the chicken gut microbiome revealed by metagenomics and culture.</title>
        <authorList>
            <person name="Gilroy R."/>
            <person name="Ravi A."/>
            <person name="Getino M."/>
            <person name="Pursley I."/>
            <person name="Horton D.L."/>
            <person name="Alikhan N.F."/>
            <person name="Baker D."/>
            <person name="Gharbi K."/>
            <person name="Hall N."/>
            <person name="Watson M."/>
            <person name="Adriaenssens E.M."/>
            <person name="Foster-Nyarko E."/>
            <person name="Jarju S."/>
            <person name="Secka A."/>
            <person name="Antonio M."/>
            <person name="Oren A."/>
            <person name="Chaudhuri R.R."/>
            <person name="La Ragione R."/>
            <person name="Hildebrand F."/>
            <person name="Pallen M.J."/>
        </authorList>
    </citation>
    <scope>NUCLEOTIDE SEQUENCE</scope>
    <source>
        <strain evidence="5">CHK121-7720</strain>
    </source>
</reference>
<organism evidence="5 6">
    <name type="scientific">Barnesiella viscericola</name>
    <dbReference type="NCBI Taxonomy" id="397865"/>
    <lineage>
        <taxon>Bacteria</taxon>
        <taxon>Pseudomonadati</taxon>
        <taxon>Bacteroidota</taxon>
        <taxon>Bacteroidia</taxon>
        <taxon>Bacteroidales</taxon>
        <taxon>Barnesiellaceae</taxon>
        <taxon>Barnesiella</taxon>
    </lineage>
</organism>
<sequence>MKEQIIRLSELADYHQIKEVYENRVACFEMNSQLVNIDTIPPVFADIFSVVLVRQGSATFSLNYREQTVAADDMLLFWPSLLVSLTRQSSNFKALHLLCERTLFERLLATDPAYRQYPLFFCQTQSPILHLHHAMAETLAADLQQIARHIVHPSPYQEGILHHLLHVVLLQVLEPVALRAHSHTHLSHPEQLFQQFIGLLIAHYKQEHYIGFYARKLSISPSYLSRIIRKTTGKTAAYFITGLLHAEACRLLLHTDLPIQTIADTLNFSDQSAFGKFFKTNAGVSPQQYRNRAVAK</sequence>
<evidence type="ECO:0000256" key="1">
    <source>
        <dbReference type="ARBA" id="ARBA00023015"/>
    </source>
</evidence>
<dbReference type="Pfam" id="PF12833">
    <property type="entry name" value="HTH_18"/>
    <property type="match status" value="1"/>
</dbReference>
<gene>
    <name evidence="5" type="ORF">K8U91_03330</name>
</gene>
<evidence type="ECO:0000313" key="6">
    <source>
        <dbReference type="Proteomes" id="UP000757103"/>
    </source>
</evidence>
<reference evidence="5" key="2">
    <citation type="submission" date="2021-09" db="EMBL/GenBank/DDBJ databases">
        <authorList>
            <person name="Gilroy R."/>
        </authorList>
    </citation>
    <scope>NUCLEOTIDE SEQUENCE</scope>
    <source>
        <strain evidence="5">CHK121-7720</strain>
    </source>
</reference>
<dbReference type="InterPro" id="IPR003313">
    <property type="entry name" value="AraC-bd"/>
</dbReference>
<keyword evidence="3" id="KW-0804">Transcription</keyword>
<dbReference type="SMART" id="SM00342">
    <property type="entry name" value="HTH_ARAC"/>
    <property type="match status" value="1"/>
</dbReference>
<evidence type="ECO:0000259" key="4">
    <source>
        <dbReference type="PROSITE" id="PS01124"/>
    </source>
</evidence>
<comment type="caution">
    <text evidence="5">The sequence shown here is derived from an EMBL/GenBank/DDBJ whole genome shotgun (WGS) entry which is preliminary data.</text>
</comment>
<dbReference type="AlphaFoldDB" id="A0A921MQ75"/>
<dbReference type="PANTHER" id="PTHR43280:SF32">
    <property type="entry name" value="TRANSCRIPTIONAL REGULATORY PROTEIN"/>
    <property type="match status" value="1"/>
</dbReference>
<dbReference type="Proteomes" id="UP000757103">
    <property type="component" value="Unassembled WGS sequence"/>
</dbReference>
<protein>
    <submittedName>
        <fullName evidence="5">Helix-turn-helix domain-containing protein</fullName>
    </submittedName>
</protein>
<accession>A0A921MQ75</accession>